<dbReference type="Proteomes" id="UP000250166">
    <property type="component" value="Unassembled WGS sequence"/>
</dbReference>
<accession>A0A2X3GHQ5</accession>
<gene>
    <name evidence="3" type="ORF">NCTC13102_02296</name>
</gene>
<feature type="domain" description="Phage-Barnase-EndoU-ColicinE5/D-RelE like nuclease 2" evidence="2">
    <location>
        <begin position="19"/>
        <end position="135"/>
    </location>
</feature>
<organism evidence="3 4">
    <name type="scientific">Helicobacter fennelliae</name>
    <dbReference type="NCBI Taxonomy" id="215"/>
    <lineage>
        <taxon>Bacteria</taxon>
        <taxon>Pseudomonadati</taxon>
        <taxon>Campylobacterota</taxon>
        <taxon>Epsilonproteobacteria</taxon>
        <taxon>Campylobacterales</taxon>
        <taxon>Helicobacteraceae</taxon>
        <taxon>Helicobacter</taxon>
    </lineage>
</organism>
<dbReference type="RefSeq" id="WP_258399970.1">
    <property type="nucleotide sequence ID" value="NZ_UAWL01000031.1"/>
</dbReference>
<dbReference type="EMBL" id="UAWL01000031">
    <property type="protein sequence ID" value="SQC36489.1"/>
    <property type="molecule type" value="Genomic_DNA"/>
</dbReference>
<dbReference type="AlphaFoldDB" id="A0A2X3GHQ5"/>
<evidence type="ECO:0000256" key="1">
    <source>
        <dbReference type="SAM" id="MobiDB-lite"/>
    </source>
</evidence>
<evidence type="ECO:0000259" key="2">
    <source>
        <dbReference type="Pfam" id="PF18810"/>
    </source>
</evidence>
<evidence type="ECO:0000313" key="3">
    <source>
        <dbReference type="EMBL" id="SQC36489.1"/>
    </source>
</evidence>
<dbReference type="Pfam" id="PF18810">
    <property type="entry name" value="PBECR2"/>
    <property type="match status" value="1"/>
</dbReference>
<feature type="compositionally biased region" description="Basic and acidic residues" evidence="1">
    <location>
        <begin position="218"/>
        <end position="229"/>
    </location>
</feature>
<dbReference type="InterPro" id="IPR041110">
    <property type="entry name" value="PBECR2"/>
</dbReference>
<protein>
    <recommendedName>
        <fullName evidence="2">Phage-Barnase-EndoU-ColicinE5/D-RelE like nuclease 2 domain-containing protein</fullName>
    </recommendedName>
</protein>
<name>A0A2X3GHQ5_9HELI</name>
<evidence type="ECO:0000313" key="4">
    <source>
        <dbReference type="Proteomes" id="UP000250166"/>
    </source>
</evidence>
<reference evidence="3 4" key="1">
    <citation type="submission" date="2018-06" db="EMBL/GenBank/DDBJ databases">
        <authorList>
            <consortium name="Pathogen Informatics"/>
            <person name="Doyle S."/>
        </authorList>
    </citation>
    <scope>NUCLEOTIDE SEQUENCE [LARGE SCALE GENOMIC DNA]</scope>
    <source>
        <strain evidence="3 4">NCTC13102</strain>
    </source>
</reference>
<feature type="region of interest" description="Disordered" evidence="1">
    <location>
        <begin position="207"/>
        <end position="236"/>
    </location>
</feature>
<proteinExistence type="predicted"/>
<sequence length="236" mass="27752">MNKEQSQKLLYEIESLWRETFGLKDFNQDFIPHLKDEVKEYLKSDIHLKIGSLLKIIQKGRIDFIDKIRPTLEEPNLVLDNHQGILFIKEFIDEDKNRYFMSVAKNYDGEWICASHTRREFNNIKNEMQRSKVIYNKGFQRSEVAGASDILESGGEVSKPSDLQIKYTANQDFGKNPQSIIPQNEVSLEQKLEYLKAQQQEILNIPRASEISTQEEEDIKHNNKQDEVRHNKRIKK</sequence>